<dbReference type="GO" id="GO:0016301">
    <property type="term" value="F:kinase activity"/>
    <property type="evidence" value="ECO:0007669"/>
    <property type="project" value="InterPro"/>
</dbReference>
<reference evidence="2" key="1">
    <citation type="journal article" date="2021" name="Nat. Commun.">
        <title>Genetic determinants of endophytism in the Arabidopsis root mycobiome.</title>
        <authorList>
            <person name="Mesny F."/>
            <person name="Miyauchi S."/>
            <person name="Thiergart T."/>
            <person name="Pickel B."/>
            <person name="Atanasova L."/>
            <person name="Karlsson M."/>
            <person name="Huettel B."/>
            <person name="Barry K.W."/>
            <person name="Haridas S."/>
            <person name="Chen C."/>
            <person name="Bauer D."/>
            <person name="Andreopoulos W."/>
            <person name="Pangilinan J."/>
            <person name="LaButti K."/>
            <person name="Riley R."/>
            <person name="Lipzen A."/>
            <person name="Clum A."/>
            <person name="Drula E."/>
            <person name="Henrissat B."/>
            <person name="Kohler A."/>
            <person name="Grigoriev I.V."/>
            <person name="Martin F.M."/>
            <person name="Hacquard S."/>
        </authorList>
    </citation>
    <scope>NUCLEOTIDE SEQUENCE</scope>
    <source>
        <strain evidence="2">FSSC 5 MPI-SDFR-AT-0091</strain>
    </source>
</reference>
<dbReference type="GO" id="GO:0005524">
    <property type="term" value="F:ATP binding"/>
    <property type="evidence" value="ECO:0007669"/>
    <property type="project" value="InterPro"/>
</dbReference>
<dbReference type="EMBL" id="JAGTJS010000003">
    <property type="protein sequence ID" value="KAH7271926.1"/>
    <property type="molecule type" value="Genomic_DNA"/>
</dbReference>
<dbReference type="InterPro" id="IPR006083">
    <property type="entry name" value="PRK/URK"/>
</dbReference>
<dbReference type="Pfam" id="PF00485">
    <property type="entry name" value="PRK"/>
    <property type="match status" value="1"/>
</dbReference>
<dbReference type="OrthoDB" id="6362633at2759"/>
<dbReference type="AlphaFoldDB" id="A0A9P9RA18"/>
<dbReference type="GO" id="GO:0016787">
    <property type="term" value="F:hydrolase activity"/>
    <property type="evidence" value="ECO:0007669"/>
    <property type="project" value="UniProtKB-KW"/>
</dbReference>
<evidence type="ECO:0000259" key="1">
    <source>
        <dbReference type="Pfam" id="PF00485"/>
    </source>
</evidence>
<proteinExistence type="predicted"/>
<keyword evidence="3" id="KW-1185">Reference proteome</keyword>
<organism evidence="2 3">
    <name type="scientific">Fusarium solani</name>
    <name type="common">Filamentous fungus</name>
    <dbReference type="NCBI Taxonomy" id="169388"/>
    <lineage>
        <taxon>Eukaryota</taxon>
        <taxon>Fungi</taxon>
        <taxon>Dikarya</taxon>
        <taxon>Ascomycota</taxon>
        <taxon>Pezizomycotina</taxon>
        <taxon>Sordariomycetes</taxon>
        <taxon>Hypocreomycetidae</taxon>
        <taxon>Hypocreales</taxon>
        <taxon>Nectriaceae</taxon>
        <taxon>Fusarium</taxon>
        <taxon>Fusarium solani species complex</taxon>
    </lineage>
</organism>
<dbReference type="Gene3D" id="3.40.50.300">
    <property type="entry name" value="P-loop containing nucleotide triphosphate hydrolases"/>
    <property type="match status" value="1"/>
</dbReference>
<evidence type="ECO:0000313" key="3">
    <source>
        <dbReference type="Proteomes" id="UP000736672"/>
    </source>
</evidence>
<evidence type="ECO:0000313" key="2">
    <source>
        <dbReference type="EMBL" id="KAH7271926.1"/>
    </source>
</evidence>
<dbReference type="SUPFAM" id="SSF52540">
    <property type="entry name" value="P-loop containing nucleoside triphosphate hydrolases"/>
    <property type="match status" value="1"/>
</dbReference>
<feature type="domain" description="Phosphoribulokinase/uridine kinase" evidence="1">
    <location>
        <begin position="4"/>
        <end position="163"/>
    </location>
</feature>
<protein>
    <submittedName>
        <fullName evidence="2">P-loop containing nucleoside triphosphate hydrolase protein</fullName>
    </submittedName>
</protein>
<dbReference type="InterPro" id="IPR027417">
    <property type="entry name" value="P-loop_NTPase"/>
</dbReference>
<sequence>KRVLISISGVPGSGKSTLTRAVADRVQESMPKVSSAIMVPMDGYHLYRSQLAAMPNVAEAIHRRGAALTFDADRFYNLVQAFAEPTTSSKPTIYTPSFDHAVKDPVEDGIAIPVYARVIIFEGLYLSLDREPWSSAARLMDELWFLGVDHEIGRARLVKRHVASSIVPDLAAAEERVATTDMLNADDVLNNRLPIDELIHS</sequence>
<gene>
    <name evidence="2" type="ORF">B0J15DRAFT_386459</name>
</gene>
<feature type="non-terminal residue" evidence="2">
    <location>
        <position position="1"/>
    </location>
</feature>
<keyword evidence="2" id="KW-0378">Hydrolase</keyword>
<accession>A0A9P9RA18</accession>
<dbReference type="Proteomes" id="UP000736672">
    <property type="component" value="Unassembled WGS sequence"/>
</dbReference>
<comment type="caution">
    <text evidence="2">The sequence shown here is derived from an EMBL/GenBank/DDBJ whole genome shotgun (WGS) entry which is preliminary data.</text>
</comment>
<dbReference type="PANTHER" id="PTHR10285">
    <property type="entry name" value="URIDINE KINASE"/>
    <property type="match status" value="1"/>
</dbReference>
<name>A0A9P9RA18_FUSSL</name>